<evidence type="ECO:0008006" key="3">
    <source>
        <dbReference type="Google" id="ProtNLM"/>
    </source>
</evidence>
<dbReference type="Proteomes" id="UP000480684">
    <property type="component" value="Unassembled WGS sequence"/>
</dbReference>
<name>A0A7C9UWX5_9PROT</name>
<protein>
    <recommendedName>
        <fullName evidence="3">XRE family transcriptional regulator</fullName>
    </recommendedName>
</protein>
<organism evidence="1 2">
    <name type="scientific">Magnetospirillum aberrantis SpK</name>
    <dbReference type="NCBI Taxonomy" id="908842"/>
    <lineage>
        <taxon>Bacteria</taxon>
        <taxon>Pseudomonadati</taxon>
        <taxon>Pseudomonadota</taxon>
        <taxon>Alphaproteobacteria</taxon>
        <taxon>Rhodospirillales</taxon>
        <taxon>Rhodospirillaceae</taxon>
        <taxon>Magnetospirillum</taxon>
    </lineage>
</organism>
<keyword evidence="2" id="KW-1185">Reference proteome</keyword>
<proteinExistence type="predicted"/>
<sequence>MTQTVDLYDALYWFLASQRICQSKSDFARRFFRCSPGYWRNRESAETKPSLAAAMRLLGELEKLAETTPLADPTTATLREFVVKVRADIQDRVEGGAQC</sequence>
<dbReference type="EMBL" id="JAAIYP010000044">
    <property type="protein sequence ID" value="NFV81906.1"/>
    <property type="molecule type" value="Genomic_DNA"/>
</dbReference>
<accession>A0A7C9UWX5</accession>
<comment type="caution">
    <text evidence="1">The sequence shown here is derived from an EMBL/GenBank/DDBJ whole genome shotgun (WGS) entry which is preliminary data.</text>
</comment>
<dbReference type="AlphaFoldDB" id="A0A7C9UWX5"/>
<dbReference type="RefSeq" id="WP_163682387.1">
    <property type="nucleotide sequence ID" value="NZ_JAAIYP010000044.1"/>
</dbReference>
<gene>
    <name evidence="1" type="ORF">G4223_17495</name>
</gene>
<reference evidence="1 2" key="1">
    <citation type="submission" date="2020-02" db="EMBL/GenBank/DDBJ databases">
        <authorList>
            <person name="Dziuba M."/>
            <person name="Kuznetsov B."/>
            <person name="Mardanov A."/>
            <person name="Ravin N."/>
            <person name="Grouzdev D."/>
        </authorList>
    </citation>
    <scope>NUCLEOTIDE SEQUENCE [LARGE SCALE GENOMIC DNA]</scope>
    <source>
        <strain evidence="1 2">SpK</strain>
    </source>
</reference>
<evidence type="ECO:0000313" key="1">
    <source>
        <dbReference type="EMBL" id="NFV81906.1"/>
    </source>
</evidence>
<evidence type="ECO:0000313" key="2">
    <source>
        <dbReference type="Proteomes" id="UP000480684"/>
    </source>
</evidence>